<protein>
    <submittedName>
        <fullName evidence="1">Uncharacterized protein</fullName>
    </submittedName>
</protein>
<gene>
    <name evidence="1" type="ORF">Tco_0895960</name>
</gene>
<sequence length="164" mass="18240">MQHVNTEILKENQNLRNELKELTSITESWLNSSNKVNQCISEQIPTQKKKILGIDQLTEDISSFGPNDPIFVISSADNSDLSITNSDETLVCSTPLPSLKKLDGVEPVSRSKTIKSTLKSKPKFKAKALKAPVDKLKNVKIEDDPPLAIVMKELNDLKLQISKN</sequence>
<proteinExistence type="predicted"/>
<feature type="non-terminal residue" evidence="1">
    <location>
        <position position="164"/>
    </location>
</feature>
<evidence type="ECO:0000313" key="1">
    <source>
        <dbReference type="EMBL" id="GJT26023.1"/>
    </source>
</evidence>
<evidence type="ECO:0000313" key="2">
    <source>
        <dbReference type="Proteomes" id="UP001151760"/>
    </source>
</evidence>
<organism evidence="1 2">
    <name type="scientific">Tanacetum coccineum</name>
    <dbReference type="NCBI Taxonomy" id="301880"/>
    <lineage>
        <taxon>Eukaryota</taxon>
        <taxon>Viridiplantae</taxon>
        <taxon>Streptophyta</taxon>
        <taxon>Embryophyta</taxon>
        <taxon>Tracheophyta</taxon>
        <taxon>Spermatophyta</taxon>
        <taxon>Magnoliopsida</taxon>
        <taxon>eudicotyledons</taxon>
        <taxon>Gunneridae</taxon>
        <taxon>Pentapetalae</taxon>
        <taxon>asterids</taxon>
        <taxon>campanulids</taxon>
        <taxon>Asterales</taxon>
        <taxon>Asteraceae</taxon>
        <taxon>Asteroideae</taxon>
        <taxon>Anthemideae</taxon>
        <taxon>Anthemidinae</taxon>
        <taxon>Tanacetum</taxon>
    </lineage>
</organism>
<reference evidence="1" key="2">
    <citation type="submission" date="2022-01" db="EMBL/GenBank/DDBJ databases">
        <authorList>
            <person name="Yamashiro T."/>
            <person name="Shiraishi A."/>
            <person name="Satake H."/>
            <person name="Nakayama K."/>
        </authorList>
    </citation>
    <scope>NUCLEOTIDE SEQUENCE</scope>
</reference>
<dbReference type="Proteomes" id="UP001151760">
    <property type="component" value="Unassembled WGS sequence"/>
</dbReference>
<keyword evidence="2" id="KW-1185">Reference proteome</keyword>
<comment type="caution">
    <text evidence="1">The sequence shown here is derived from an EMBL/GenBank/DDBJ whole genome shotgun (WGS) entry which is preliminary data.</text>
</comment>
<name>A0ABQ5CJA9_9ASTR</name>
<dbReference type="EMBL" id="BQNB010014259">
    <property type="protein sequence ID" value="GJT26023.1"/>
    <property type="molecule type" value="Genomic_DNA"/>
</dbReference>
<accession>A0ABQ5CJA9</accession>
<reference evidence="1" key="1">
    <citation type="journal article" date="2022" name="Int. J. Mol. Sci.">
        <title>Draft Genome of Tanacetum Coccineum: Genomic Comparison of Closely Related Tanacetum-Family Plants.</title>
        <authorList>
            <person name="Yamashiro T."/>
            <person name="Shiraishi A."/>
            <person name="Nakayama K."/>
            <person name="Satake H."/>
        </authorList>
    </citation>
    <scope>NUCLEOTIDE SEQUENCE</scope>
</reference>